<gene>
    <name evidence="2" type="ORF">DP116_04775</name>
</gene>
<comment type="caution">
    <text evidence="2">The sequence shown here is derived from an EMBL/GenBank/DDBJ whole genome shotgun (WGS) entry which is preliminary data.</text>
</comment>
<evidence type="ECO:0000259" key="1">
    <source>
        <dbReference type="Pfam" id="PF03781"/>
    </source>
</evidence>
<dbReference type="PANTHER" id="PTHR23150:SF19">
    <property type="entry name" value="FORMYLGLYCINE-GENERATING ENZYME"/>
    <property type="match status" value="1"/>
</dbReference>
<dbReference type="Gene3D" id="3.90.1580.10">
    <property type="entry name" value="paralog of FGE (formylglycine-generating enzyme)"/>
    <property type="match status" value="1"/>
</dbReference>
<dbReference type="Proteomes" id="UP000718564">
    <property type="component" value="Unassembled WGS sequence"/>
</dbReference>
<dbReference type="PANTHER" id="PTHR23150">
    <property type="entry name" value="SULFATASE MODIFYING FACTOR 1, 2"/>
    <property type="match status" value="1"/>
</dbReference>
<dbReference type="Pfam" id="PF03781">
    <property type="entry name" value="FGE-sulfatase"/>
    <property type="match status" value="1"/>
</dbReference>
<dbReference type="InterPro" id="IPR051043">
    <property type="entry name" value="Sulfatase_Mod_Factor_Kinase"/>
</dbReference>
<dbReference type="EMBL" id="QMEB01000022">
    <property type="protein sequence ID" value="NMG18798.1"/>
    <property type="molecule type" value="Genomic_DNA"/>
</dbReference>
<feature type="domain" description="Sulfatase-modifying factor enzyme-like" evidence="1">
    <location>
        <begin position="13"/>
        <end position="244"/>
    </location>
</feature>
<name>A0ABX1P455_9CYAN</name>
<evidence type="ECO:0000313" key="3">
    <source>
        <dbReference type="Proteomes" id="UP000718564"/>
    </source>
</evidence>
<dbReference type="InterPro" id="IPR016187">
    <property type="entry name" value="CTDL_fold"/>
</dbReference>
<protein>
    <submittedName>
        <fullName evidence="2">Formylglycine-generating enzyme family protein</fullName>
    </submittedName>
</protein>
<accession>A0ABX1P455</accession>
<dbReference type="InterPro" id="IPR042095">
    <property type="entry name" value="SUMF_sf"/>
</dbReference>
<proteinExistence type="predicted"/>
<reference evidence="2 3" key="1">
    <citation type="submission" date="2018-06" db="EMBL/GenBank/DDBJ databases">
        <title>Comparative genomics of Brasilonema spp. strains.</title>
        <authorList>
            <person name="Alvarenga D.O."/>
            <person name="Fiore M.F."/>
            <person name="Varani A.M."/>
        </authorList>
    </citation>
    <scope>NUCLEOTIDE SEQUENCE [LARGE SCALE GENOMIC DNA]</scope>
    <source>
        <strain evidence="2 3">SPC951</strain>
    </source>
</reference>
<organism evidence="2 3">
    <name type="scientific">Brasilonema bromeliae SPC951</name>
    <dbReference type="NCBI Taxonomy" id="385972"/>
    <lineage>
        <taxon>Bacteria</taxon>
        <taxon>Bacillati</taxon>
        <taxon>Cyanobacteriota</taxon>
        <taxon>Cyanophyceae</taxon>
        <taxon>Nostocales</taxon>
        <taxon>Scytonemataceae</taxon>
        <taxon>Brasilonema</taxon>
        <taxon>Bromeliae group (in: Brasilonema)</taxon>
    </lineage>
</organism>
<sequence length="262" mass="30260">MWIEGLGERIKLEMVYIPAGTFIMGSPGDEKGRQRNEEPRREVTIQPFLMGRYTVTQAQWRYVSTLPRVQIDLASDPSYFKGDLRPVERISWYEAREFCARLSKATNREYRLPSESEWEYACRAGTTTPFYFGETITTELANYDGSLVYGRGSKGIYREKTTEVETFPANAYGLFDMHGNIWEWCADHFHENYKRALRNETAWLSSDENARRVIRGGSWYSSPKFCRSANRTPLPPHERGDPSGIEGTGFRIVCVPESNLFQ</sequence>
<dbReference type="SUPFAM" id="SSF56436">
    <property type="entry name" value="C-type lectin-like"/>
    <property type="match status" value="1"/>
</dbReference>
<evidence type="ECO:0000313" key="2">
    <source>
        <dbReference type="EMBL" id="NMG18798.1"/>
    </source>
</evidence>
<keyword evidence="3" id="KW-1185">Reference proteome</keyword>
<dbReference type="InterPro" id="IPR005532">
    <property type="entry name" value="SUMF_dom"/>
</dbReference>